<dbReference type="SUPFAM" id="SSF46785">
    <property type="entry name" value="Winged helix' DNA-binding domain"/>
    <property type="match status" value="1"/>
</dbReference>
<dbReference type="NCBIfam" id="NF033788">
    <property type="entry name" value="HTH_metalloreg"/>
    <property type="match status" value="1"/>
</dbReference>
<dbReference type="PANTHER" id="PTHR43132:SF6">
    <property type="entry name" value="HTH-TYPE TRANSCRIPTIONAL REPRESSOR CZRA"/>
    <property type="match status" value="1"/>
</dbReference>
<dbReference type="EMBL" id="BEXA01000001">
    <property type="protein sequence ID" value="GAY72415.1"/>
    <property type="molecule type" value="Genomic_DNA"/>
</dbReference>
<evidence type="ECO:0000313" key="5">
    <source>
        <dbReference type="EMBL" id="GAY72415.1"/>
    </source>
</evidence>
<name>A0A401FJ61_9LACO</name>
<dbReference type="Proteomes" id="UP000286974">
    <property type="component" value="Unassembled WGS sequence"/>
</dbReference>
<dbReference type="InterPro" id="IPR036390">
    <property type="entry name" value="WH_DNA-bd_sf"/>
</dbReference>
<dbReference type="GO" id="GO:0003677">
    <property type="term" value="F:DNA binding"/>
    <property type="evidence" value="ECO:0007669"/>
    <property type="project" value="UniProtKB-KW"/>
</dbReference>
<comment type="caution">
    <text evidence="5">The sequence shown here is derived from an EMBL/GenBank/DDBJ whole genome shotgun (WGS) entry which is preliminary data.</text>
</comment>
<dbReference type="InterPro" id="IPR001845">
    <property type="entry name" value="HTH_ArsR_DNA-bd_dom"/>
</dbReference>
<feature type="domain" description="HTH arsR-type" evidence="4">
    <location>
        <begin position="7"/>
        <end position="101"/>
    </location>
</feature>
<gene>
    <name evidence="5" type="ORF">NBRC111893_561</name>
</gene>
<evidence type="ECO:0000313" key="6">
    <source>
        <dbReference type="Proteomes" id="UP000286974"/>
    </source>
</evidence>
<dbReference type="AlphaFoldDB" id="A0A401FJ61"/>
<keyword evidence="3" id="KW-0804">Transcription</keyword>
<dbReference type="InterPro" id="IPR051011">
    <property type="entry name" value="Metal_resp_trans_reg"/>
</dbReference>
<dbReference type="InterPro" id="IPR036388">
    <property type="entry name" value="WH-like_DNA-bd_sf"/>
</dbReference>
<dbReference type="PRINTS" id="PR00778">
    <property type="entry name" value="HTHARSR"/>
</dbReference>
<dbReference type="InterPro" id="IPR011991">
    <property type="entry name" value="ArsR-like_HTH"/>
</dbReference>
<dbReference type="CDD" id="cd00090">
    <property type="entry name" value="HTH_ARSR"/>
    <property type="match status" value="1"/>
</dbReference>
<keyword evidence="2" id="KW-0238">DNA-binding</keyword>
<proteinExistence type="predicted"/>
<keyword evidence="1" id="KW-0805">Transcription regulation</keyword>
<dbReference type="Pfam" id="PF01022">
    <property type="entry name" value="HTH_5"/>
    <property type="match status" value="1"/>
</dbReference>
<sequence length="122" mass="14107">MDSINLIHPAKLDEAVKIARLLGNKTRIQILYLLEQRQFNVSELQEILQVEQSAISHQLKELRDYQLISQKRVGKSIYYQLTDPHILNTMDSILAHTEHVLAGRRHDGKPVDQEVQLNDAEE</sequence>
<evidence type="ECO:0000256" key="1">
    <source>
        <dbReference type="ARBA" id="ARBA00023015"/>
    </source>
</evidence>
<dbReference type="PROSITE" id="PS50987">
    <property type="entry name" value="HTH_ARSR_2"/>
    <property type="match status" value="1"/>
</dbReference>
<evidence type="ECO:0000259" key="4">
    <source>
        <dbReference type="PROSITE" id="PS50987"/>
    </source>
</evidence>
<evidence type="ECO:0000256" key="2">
    <source>
        <dbReference type="ARBA" id="ARBA00023125"/>
    </source>
</evidence>
<dbReference type="GO" id="GO:0003700">
    <property type="term" value="F:DNA-binding transcription factor activity"/>
    <property type="evidence" value="ECO:0007669"/>
    <property type="project" value="InterPro"/>
</dbReference>
<reference evidence="5 6" key="1">
    <citation type="submission" date="2017-11" db="EMBL/GenBank/DDBJ databases">
        <title>Draft Genome Sequence of Lactobacillus curieae NBRC 111893 isolated from Koso, a Japanese sugar-Vegetable Fermented Beverage.</title>
        <authorList>
            <person name="Chiou T.Y."/>
            <person name="Oshima K."/>
            <person name="Suda W."/>
            <person name="Hattori M."/>
            <person name="Takahashi T."/>
        </authorList>
    </citation>
    <scope>NUCLEOTIDE SEQUENCE [LARGE SCALE GENOMIC DNA]</scope>
    <source>
        <strain evidence="5 6">NBRC111893</strain>
    </source>
</reference>
<dbReference type="SMART" id="SM00418">
    <property type="entry name" value="HTH_ARSR"/>
    <property type="match status" value="1"/>
</dbReference>
<evidence type="ECO:0000256" key="3">
    <source>
        <dbReference type="ARBA" id="ARBA00023163"/>
    </source>
</evidence>
<dbReference type="PANTHER" id="PTHR43132">
    <property type="entry name" value="ARSENICAL RESISTANCE OPERON REPRESSOR ARSR-RELATED"/>
    <property type="match status" value="1"/>
</dbReference>
<dbReference type="Gene3D" id="1.10.10.10">
    <property type="entry name" value="Winged helix-like DNA-binding domain superfamily/Winged helix DNA-binding domain"/>
    <property type="match status" value="1"/>
</dbReference>
<organism evidence="5 6">
    <name type="scientific">Lentilactobacillus kosonis</name>
    <dbReference type="NCBI Taxonomy" id="2810561"/>
    <lineage>
        <taxon>Bacteria</taxon>
        <taxon>Bacillati</taxon>
        <taxon>Bacillota</taxon>
        <taxon>Bacilli</taxon>
        <taxon>Lactobacillales</taxon>
        <taxon>Lactobacillaceae</taxon>
        <taxon>Lentilactobacillus</taxon>
    </lineage>
</organism>
<accession>A0A401FJ61</accession>
<keyword evidence="6" id="KW-1185">Reference proteome</keyword>
<protein>
    <submittedName>
        <fullName evidence="5">Transcriptional regulator, ArsR family</fullName>
    </submittedName>
</protein>